<evidence type="ECO:0000313" key="2">
    <source>
        <dbReference type="EMBL" id="SFK68034.1"/>
    </source>
</evidence>
<protein>
    <submittedName>
        <fullName evidence="2">Uncharacterized protein</fullName>
    </submittedName>
</protein>
<evidence type="ECO:0000256" key="1">
    <source>
        <dbReference type="SAM" id="Phobius"/>
    </source>
</evidence>
<dbReference type="RefSeq" id="WP_139223644.1">
    <property type="nucleotide sequence ID" value="NZ_FOSN01000015.1"/>
</dbReference>
<dbReference type="STRING" id="1612308.SAMN05444581_1153"/>
<organism evidence="2 3">
    <name type="scientific">Methylocapsa palsarum</name>
    <dbReference type="NCBI Taxonomy" id="1612308"/>
    <lineage>
        <taxon>Bacteria</taxon>
        <taxon>Pseudomonadati</taxon>
        <taxon>Pseudomonadota</taxon>
        <taxon>Alphaproteobacteria</taxon>
        <taxon>Hyphomicrobiales</taxon>
        <taxon>Beijerinckiaceae</taxon>
        <taxon>Methylocapsa</taxon>
    </lineage>
</organism>
<dbReference type="EMBL" id="FOSN01000015">
    <property type="protein sequence ID" value="SFK68034.1"/>
    <property type="molecule type" value="Genomic_DNA"/>
</dbReference>
<name>A0A1I4BGX0_9HYPH</name>
<accession>A0A1I4BGX0</accession>
<dbReference type="Proteomes" id="UP000198755">
    <property type="component" value="Unassembled WGS sequence"/>
</dbReference>
<feature type="transmembrane region" description="Helical" evidence="1">
    <location>
        <begin position="38"/>
        <end position="61"/>
    </location>
</feature>
<keyword evidence="1" id="KW-0472">Membrane</keyword>
<reference evidence="2 3" key="1">
    <citation type="submission" date="2016-10" db="EMBL/GenBank/DDBJ databases">
        <authorList>
            <person name="de Groot N.N."/>
        </authorList>
    </citation>
    <scope>NUCLEOTIDE SEQUENCE [LARGE SCALE GENOMIC DNA]</scope>
    <source>
        <strain evidence="2 3">NE2</strain>
    </source>
</reference>
<dbReference type="AlphaFoldDB" id="A0A1I4BGX0"/>
<keyword evidence="1" id="KW-1133">Transmembrane helix</keyword>
<keyword evidence="1" id="KW-0812">Transmembrane</keyword>
<sequence>MTFQTPLFVADILERGGFESGFDARSLPPSRAKRSRSFAFRLLLVSGAGLTLAAAIMSGALDRASTGGAVPSAPSPPPPAWVELAPVPDMFRLDAPEFLREPSLREARRHRTGGGRQDMWIFGDAKGVSPFFRLMIYKVGDEIAPAATFFVDLARRAAEMGHAIAKFTQPAAMTTRFGNFEVADLNLIRTGAVETPCLGFRFAAEAPNLRITGFTCGGDASTGAKLMSRAALACLIDRLVLAAPTENREFDRLFARPSRRDPACGRGSPLAAR</sequence>
<dbReference type="OrthoDB" id="8452157at2"/>
<evidence type="ECO:0000313" key="3">
    <source>
        <dbReference type="Proteomes" id="UP000198755"/>
    </source>
</evidence>
<gene>
    <name evidence="2" type="ORF">SAMN05444581_1153</name>
</gene>
<proteinExistence type="predicted"/>
<keyword evidence="3" id="KW-1185">Reference proteome</keyword>